<feature type="domain" description="CBS" evidence="10">
    <location>
        <begin position="143"/>
        <end position="205"/>
    </location>
</feature>
<feature type="transmembrane region" description="Helical" evidence="9">
    <location>
        <begin position="363"/>
        <end position="385"/>
    </location>
</feature>
<keyword evidence="5 9" id="KW-0460">Magnesium</keyword>
<dbReference type="GO" id="GO:0015095">
    <property type="term" value="F:magnesium ion transmembrane transporter activity"/>
    <property type="evidence" value="ECO:0007669"/>
    <property type="project" value="UniProtKB-UniRule"/>
</dbReference>
<evidence type="ECO:0000256" key="4">
    <source>
        <dbReference type="ARBA" id="ARBA00022692"/>
    </source>
</evidence>
<dbReference type="Pfam" id="PF01769">
    <property type="entry name" value="MgtE"/>
    <property type="match status" value="1"/>
</dbReference>
<dbReference type="SUPFAM" id="SSF161093">
    <property type="entry name" value="MgtE membrane domain-like"/>
    <property type="match status" value="1"/>
</dbReference>
<feature type="transmembrane region" description="Helical" evidence="9">
    <location>
        <begin position="289"/>
        <end position="309"/>
    </location>
</feature>
<evidence type="ECO:0000256" key="6">
    <source>
        <dbReference type="ARBA" id="ARBA00022989"/>
    </source>
</evidence>
<organism evidence="11 12">
    <name type="scientific">Pelagibaculum spongiae</name>
    <dbReference type="NCBI Taxonomy" id="2080658"/>
    <lineage>
        <taxon>Bacteria</taxon>
        <taxon>Pseudomonadati</taxon>
        <taxon>Pseudomonadota</taxon>
        <taxon>Gammaproteobacteria</taxon>
        <taxon>Oceanospirillales</taxon>
        <taxon>Pelagibaculum</taxon>
    </lineage>
</organism>
<comment type="function">
    <text evidence="9">Acts as a magnesium transporter.</text>
</comment>
<reference evidence="11 12" key="1">
    <citation type="submission" date="2018-04" db="EMBL/GenBank/DDBJ databases">
        <title>Thalassorhabdus spongiae gen. nov., sp. nov., isolated from a marine sponge in South-West Iceland.</title>
        <authorList>
            <person name="Knobloch S."/>
            <person name="Daussin A."/>
            <person name="Johannsson R."/>
            <person name="Marteinsson V.T."/>
        </authorList>
    </citation>
    <scope>NUCLEOTIDE SEQUENCE [LARGE SCALE GENOMIC DNA]</scope>
    <source>
        <strain evidence="11 12">Hp12</strain>
    </source>
</reference>
<evidence type="ECO:0000313" key="11">
    <source>
        <dbReference type="EMBL" id="PVZ71927.1"/>
    </source>
</evidence>
<comment type="subcellular location">
    <subcellularLocation>
        <location evidence="9">Cell membrane</location>
        <topology evidence="9">Multi-pass membrane protein</topology>
    </subcellularLocation>
    <subcellularLocation>
        <location evidence="1">Membrane</location>
        <topology evidence="1">Multi-pass membrane protein</topology>
    </subcellularLocation>
</comment>
<dbReference type="EMBL" id="QDDL01000001">
    <property type="protein sequence ID" value="PVZ71927.1"/>
    <property type="molecule type" value="Genomic_DNA"/>
</dbReference>
<dbReference type="PANTHER" id="PTHR43773">
    <property type="entry name" value="MAGNESIUM TRANSPORTER MGTE"/>
    <property type="match status" value="1"/>
</dbReference>
<keyword evidence="8" id="KW-0129">CBS domain</keyword>
<dbReference type="SMART" id="SM00924">
    <property type="entry name" value="MgtE_N"/>
    <property type="match status" value="1"/>
</dbReference>
<dbReference type="InterPro" id="IPR006668">
    <property type="entry name" value="Mg_transptr_MgtE_intracell_dom"/>
</dbReference>
<keyword evidence="4 9" id="KW-0812">Transmembrane</keyword>
<keyword evidence="7 9" id="KW-0472">Membrane</keyword>
<sequence length="452" mass="48799">MPESIEKQDLQLQLQAVHEALDSGAANHARQLLAGLDSSEVAHLLESMPGKPRKVLWELLSEDFQGDVLQYLGDEVRQSFLSRMQPDEVAAVIEGLETDDIADILQELPDQVFQQVLLSMDEQNRQRLQTVLSFPEDTAGGLMNTDTITVRPDVTLEVVLRYLRLRGELPEATDSLFVVDSSDRFVGVLPLANVLTRHQDDLVRSAMRDDIEAIPADTDAQEVATLFERRDLISAAVIDDEDRLLGRITIDDVVDVIRDEAEHSLLSSAGLDEDEDTFAPVGSSARRRALWLGVNLLTALMASAVIKIFEPTIQAVAGLAVLMPIIASMGGIAGSQTLTLVVRGMALGRIGDSNARWMLGKEMAVGALNGLLWALVVGGVAAFWYDDYALGGVMAMAMLINLSIAAAAGVLLPIAMEKANIDPALAGSMALTTVTDVVGFFSFLGLATLLLI</sequence>
<evidence type="ECO:0000259" key="10">
    <source>
        <dbReference type="PROSITE" id="PS51371"/>
    </source>
</evidence>
<dbReference type="InterPro" id="IPR038076">
    <property type="entry name" value="MgtE_N_sf"/>
</dbReference>
<keyword evidence="6 9" id="KW-1133">Transmembrane helix</keyword>
<dbReference type="InterPro" id="IPR036739">
    <property type="entry name" value="SLC41_membr_dom_sf"/>
</dbReference>
<keyword evidence="9" id="KW-1003">Cell membrane</keyword>
<dbReference type="SMART" id="SM00116">
    <property type="entry name" value="CBS"/>
    <property type="match status" value="2"/>
</dbReference>
<dbReference type="Gene3D" id="1.10.357.20">
    <property type="entry name" value="SLC41 divalent cation transporters, integral membrane domain"/>
    <property type="match status" value="1"/>
</dbReference>
<accession>A0A2V1H411</accession>
<keyword evidence="9" id="KW-0479">Metal-binding</keyword>
<comment type="subunit">
    <text evidence="9">Homodimer.</text>
</comment>
<dbReference type="PANTHER" id="PTHR43773:SF1">
    <property type="entry name" value="MAGNESIUM TRANSPORTER MGTE"/>
    <property type="match status" value="1"/>
</dbReference>
<name>A0A2V1H411_9GAMM</name>
<dbReference type="OrthoDB" id="9790355at2"/>
<feature type="transmembrane region" description="Helical" evidence="9">
    <location>
        <begin position="315"/>
        <end position="342"/>
    </location>
</feature>
<dbReference type="InterPro" id="IPR046342">
    <property type="entry name" value="CBS_dom_sf"/>
</dbReference>
<feature type="domain" description="CBS" evidence="10">
    <location>
        <begin position="207"/>
        <end position="265"/>
    </location>
</feature>
<proteinExistence type="inferred from homology"/>
<dbReference type="GO" id="GO:0046872">
    <property type="term" value="F:metal ion binding"/>
    <property type="evidence" value="ECO:0007669"/>
    <property type="project" value="UniProtKB-KW"/>
</dbReference>
<evidence type="ECO:0000256" key="9">
    <source>
        <dbReference type="RuleBase" id="RU362011"/>
    </source>
</evidence>
<keyword evidence="3 9" id="KW-0813">Transport</keyword>
<feature type="transmembrane region" description="Helical" evidence="9">
    <location>
        <begin position="391"/>
        <end position="412"/>
    </location>
</feature>
<gene>
    <name evidence="11" type="primary">mgtE</name>
    <name evidence="11" type="ORF">DC094_02580</name>
</gene>
<dbReference type="Gene3D" id="3.10.580.10">
    <property type="entry name" value="CBS-domain"/>
    <property type="match status" value="1"/>
</dbReference>
<protein>
    <recommendedName>
        <fullName evidence="9">Magnesium transporter MgtE</fullName>
    </recommendedName>
</protein>
<dbReference type="Proteomes" id="UP000244906">
    <property type="component" value="Unassembled WGS sequence"/>
</dbReference>
<evidence type="ECO:0000313" key="12">
    <source>
        <dbReference type="Proteomes" id="UP000244906"/>
    </source>
</evidence>
<comment type="caution">
    <text evidence="11">The sequence shown here is derived from an EMBL/GenBank/DDBJ whole genome shotgun (WGS) entry which is preliminary data.</text>
</comment>
<dbReference type="SUPFAM" id="SSF158791">
    <property type="entry name" value="MgtE N-terminal domain-like"/>
    <property type="match status" value="1"/>
</dbReference>
<keyword evidence="12" id="KW-1185">Reference proteome</keyword>
<dbReference type="NCBIfam" id="TIGR00400">
    <property type="entry name" value="mgtE"/>
    <property type="match status" value="1"/>
</dbReference>
<dbReference type="PROSITE" id="PS51371">
    <property type="entry name" value="CBS"/>
    <property type="match status" value="2"/>
</dbReference>
<comment type="similarity">
    <text evidence="2 9">Belongs to the SLC41A transporter family.</text>
</comment>
<dbReference type="InterPro" id="IPR006667">
    <property type="entry name" value="SLC41_membr_dom"/>
</dbReference>
<dbReference type="Gene3D" id="1.25.60.10">
    <property type="entry name" value="MgtE N-terminal domain-like"/>
    <property type="match status" value="1"/>
</dbReference>
<dbReference type="Pfam" id="PF03448">
    <property type="entry name" value="MgtE_N"/>
    <property type="match status" value="1"/>
</dbReference>
<feature type="transmembrane region" description="Helical" evidence="9">
    <location>
        <begin position="424"/>
        <end position="451"/>
    </location>
</feature>
<dbReference type="Pfam" id="PF00571">
    <property type="entry name" value="CBS"/>
    <property type="match status" value="2"/>
</dbReference>
<evidence type="ECO:0000256" key="2">
    <source>
        <dbReference type="ARBA" id="ARBA00009749"/>
    </source>
</evidence>
<dbReference type="InterPro" id="IPR000644">
    <property type="entry name" value="CBS_dom"/>
</dbReference>
<evidence type="ECO:0000256" key="8">
    <source>
        <dbReference type="PROSITE-ProRule" id="PRU00703"/>
    </source>
</evidence>
<evidence type="ECO:0000256" key="3">
    <source>
        <dbReference type="ARBA" id="ARBA00022448"/>
    </source>
</evidence>
<dbReference type="CDD" id="cd04606">
    <property type="entry name" value="CBS_pair_Mg_transporter"/>
    <property type="match status" value="1"/>
</dbReference>
<dbReference type="AlphaFoldDB" id="A0A2V1H411"/>
<evidence type="ECO:0000256" key="7">
    <source>
        <dbReference type="ARBA" id="ARBA00023136"/>
    </source>
</evidence>
<dbReference type="InterPro" id="IPR006669">
    <property type="entry name" value="MgtE_transporter"/>
</dbReference>
<dbReference type="GO" id="GO:0005886">
    <property type="term" value="C:plasma membrane"/>
    <property type="evidence" value="ECO:0007669"/>
    <property type="project" value="UniProtKB-SubCell"/>
</dbReference>
<evidence type="ECO:0000256" key="1">
    <source>
        <dbReference type="ARBA" id="ARBA00004141"/>
    </source>
</evidence>
<evidence type="ECO:0000256" key="5">
    <source>
        <dbReference type="ARBA" id="ARBA00022842"/>
    </source>
</evidence>
<dbReference type="RefSeq" id="WP_116685516.1">
    <property type="nucleotide sequence ID" value="NZ_CAWNYD010000001.1"/>
</dbReference>
<dbReference type="SUPFAM" id="SSF54631">
    <property type="entry name" value="CBS-domain pair"/>
    <property type="match status" value="1"/>
</dbReference>